<evidence type="ECO:0000313" key="2">
    <source>
        <dbReference type="Proteomes" id="UP001165122"/>
    </source>
</evidence>
<dbReference type="Proteomes" id="UP001165122">
    <property type="component" value="Unassembled WGS sequence"/>
</dbReference>
<reference evidence="2" key="1">
    <citation type="journal article" date="2023" name="Commun. Biol.">
        <title>Genome analysis of Parmales, the sister group of diatoms, reveals the evolutionary specialization of diatoms from phago-mixotrophs to photoautotrophs.</title>
        <authorList>
            <person name="Ban H."/>
            <person name="Sato S."/>
            <person name="Yoshikawa S."/>
            <person name="Yamada K."/>
            <person name="Nakamura Y."/>
            <person name="Ichinomiya M."/>
            <person name="Sato N."/>
            <person name="Blanc-Mathieu R."/>
            <person name="Endo H."/>
            <person name="Kuwata A."/>
            <person name="Ogata H."/>
        </authorList>
    </citation>
    <scope>NUCLEOTIDE SEQUENCE [LARGE SCALE GENOMIC DNA]</scope>
    <source>
        <strain evidence="2">NIES 3700</strain>
    </source>
</reference>
<dbReference type="EMBL" id="BRXW01000108">
    <property type="protein sequence ID" value="GMI07090.1"/>
    <property type="molecule type" value="Genomic_DNA"/>
</dbReference>
<protein>
    <submittedName>
        <fullName evidence="1">Uncharacterized protein</fullName>
    </submittedName>
</protein>
<sequence length="92" mass="10049">MRGQPIFRLQASCQPADLAAAAPTLTELDLRGNLLWRQPLESLVGCFGSWPALKTLRLGLKEVYEKNPATPASTAEKVEAIRACLPKDCVLE</sequence>
<evidence type="ECO:0000313" key="1">
    <source>
        <dbReference type="EMBL" id="GMI07090.1"/>
    </source>
</evidence>
<dbReference type="AlphaFoldDB" id="A0A9W7F8B0"/>
<name>A0A9W7F8B0_9STRA</name>
<keyword evidence="2" id="KW-1185">Reference proteome</keyword>
<organism evidence="1 2">
    <name type="scientific">Triparma laevis f. longispina</name>
    <dbReference type="NCBI Taxonomy" id="1714387"/>
    <lineage>
        <taxon>Eukaryota</taxon>
        <taxon>Sar</taxon>
        <taxon>Stramenopiles</taxon>
        <taxon>Ochrophyta</taxon>
        <taxon>Bolidophyceae</taxon>
        <taxon>Parmales</taxon>
        <taxon>Triparmaceae</taxon>
        <taxon>Triparma</taxon>
    </lineage>
</organism>
<dbReference type="SUPFAM" id="SSF52047">
    <property type="entry name" value="RNI-like"/>
    <property type="match status" value="1"/>
</dbReference>
<accession>A0A9W7F8B0</accession>
<gene>
    <name evidence="1" type="ORF">TrLO_g3422</name>
</gene>
<comment type="caution">
    <text evidence="1">The sequence shown here is derived from an EMBL/GenBank/DDBJ whole genome shotgun (WGS) entry which is preliminary data.</text>
</comment>
<proteinExistence type="predicted"/>